<accession>A0A511YMP1</accession>
<keyword evidence="1" id="KW-0472">Membrane</keyword>
<comment type="caution">
    <text evidence="3">The sequence shown here is derived from an EMBL/GenBank/DDBJ whole genome shotgun (WGS) entry which is preliminary data.</text>
</comment>
<keyword evidence="1" id="KW-0812">Transmembrane</keyword>
<evidence type="ECO:0000259" key="2">
    <source>
        <dbReference type="Pfam" id="PF14317"/>
    </source>
</evidence>
<dbReference type="OrthoDB" id="1249483at2"/>
<sequence length="162" mass="19060">MTVKTQITFKDFLMFHLKSSFPRLMAFLLILMLAFILKESVDGNTENTLLQSVPVWSGILLVFMVIRSFFSIRFAFNSNKNIQERIDYTFTEETIRARGETFEEEFTWNSVYKVKENKGWFLIYQNAQVMSMVPKKFFAKEQVSGLRTIIKANQVKAKLRKD</sequence>
<evidence type="ECO:0000256" key="1">
    <source>
        <dbReference type="SAM" id="Phobius"/>
    </source>
</evidence>
<evidence type="ECO:0000313" key="3">
    <source>
        <dbReference type="EMBL" id="GEN76473.1"/>
    </source>
</evidence>
<dbReference type="AlphaFoldDB" id="A0A511YMP1"/>
<dbReference type="Proteomes" id="UP000321863">
    <property type="component" value="Unassembled WGS sequence"/>
</dbReference>
<proteinExistence type="predicted"/>
<reference evidence="3 4" key="1">
    <citation type="submission" date="2019-07" db="EMBL/GenBank/DDBJ databases">
        <title>Whole genome shotgun sequence of Chryseobacterium hagamense NBRC 105253.</title>
        <authorList>
            <person name="Hosoyama A."/>
            <person name="Uohara A."/>
            <person name="Ohji S."/>
            <person name="Ichikawa N."/>
        </authorList>
    </citation>
    <scope>NUCLEOTIDE SEQUENCE [LARGE SCALE GENOMIC DNA]</scope>
    <source>
        <strain evidence="3 4">NBRC 105253</strain>
    </source>
</reference>
<dbReference type="Pfam" id="PF14317">
    <property type="entry name" value="YcxB"/>
    <property type="match status" value="1"/>
</dbReference>
<dbReference type="RefSeq" id="WP_146941467.1">
    <property type="nucleotide sequence ID" value="NZ_BJYJ01000010.1"/>
</dbReference>
<protein>
    <recommendedName>
        <fullName evidence="2">YcxB-like C-terminal domain-containing protein</fullName>
    </recommendedName>
</protein>
<feature type="transmembrane region" description="Helical" evidence="1">
    <location>
        <begin position="57"/>
        <end position="76"/>
    </location>
</feature>
<keyword evidence="1" id="KW-1133">Transmembrane helix</keyword>
<organism evidence="3 4">
    <name type="scientific">Chryseobacterium hagamense</name>
    <dbReference type="NCBI Taxonomy" id="395935"/>
    <lineage>
        <taxon>Bacteria</taxon>
        <taxon>Pseudomonadati</taxon>
        <taxon>Bacteroidota</taxon>
        <taxon>Flavobacteriia</taxon>
        <taxon>Flavobacteriales</taxon>
        <taxon>Weeksellaceae</taxon>
        <taxon>Chryseobacterium group</taxon>
        <taxon>Chryseobacterium</taxon>
    </lineage>
</organism>
<keyword evidence="4" id="KW-1185">Reference proteome</keyword>
<dbReference type="InterPro" id="IPR025588">
    <property type="entry name" value="YcxB-like_C"/>
</dbReference>
<evidence type="ECO:0000313" key="4">
    <source>
        <dbReference type="Proteomes" id="UP000321863"/>
    </source>
</evidence>
<dbReference type="EMBL" id="BJYJ01000010">
    <property type="protein sequence ID" value="GEN76473.1"/>
    <property type="molecule type" value="Genomic_DNA"/>
</dbReference>
<feature type="domain" description="YcxB-like C-terminal" evidence="2">
    <location>
        <begin position="90"/>
        <end position="150"/>
    </location>
</feature>
<name>A0A511YMP1_9FLAO</name>
<gene>
    <name evidence="3" type="ORF">CHA01nite_22130</name>
</gene>
<feature type="transmembrane region" description="Helical" evidence="1">
    <location>
        <begin position="21"/>
        <end position="37"/>
    </location>
</feature>